<name>A0A6P8YGZ6_DROAB</name>
<reference evidence="14" key="1">
    <citation type="submission" date="2025-08" db="UniProtKB">
        <authorList>
            <consortium name="RefSeq"/>
        </authorList>
    </citation>
    <scope>IDENTIFICATION</scope>
    <source>
        <strain evidence="14">15112-1751.03</strain>
        <tissue evidence="14">Whole Adult</tissue>
    </source>
</reference>
<evidence type="ECO:0000256" key="8">
    <source>
        <dbReference type="ARBA" id="ARBA00022989"/>
    </source>
</evidence>
<protein>
    <submittedName>
        <fullName evidence="14">Trimeric intracellular cation channel type 1B.1</fullName>
    </submittedName>
</protein>
<keyword evidence="3" id="KW-0813">Transport</keyword>
<keyword evidence="7" id="KW-0630">Potassium</keyword>
<feature type="transmembrane region" description="Helical" evidence="12">
    <location>
        <begin position="215"/>
        <end position="233"/>
    </location>
</feature>
<dbReference type="Proteomes" id="UP000515160">
    <property type="component" value="Chromosome 3"/>
</dbReference>
<comment type="similarity">
    <text evidence="2">Belongs to the TMEM38 family.</text>
</comment>
<evidence type="ECO:0000313" key="14">
    <source>
        <dbReference type="RefSeq" id="XP_034106477.1"/>
    </source>
</evidence>
<evidence type="ECO:0000256" key="6">
    <source>
        <dbReference type="ARBA" id="ARBA00022826"/>
    </source>
</evidence>
<keyword evidence="10 12" id="KW-0472">Membrane</keyword>
<evidence type="ECO:0000256" key="7">
    <source>
        <dbReference type="ARBA" id="ARBA00022958"/>
    </source>
</evidence>
<evidence type="ECO:0000256" key="11">
    <source>
        <dbReference type="ARBA" id="ARBA00023303"/>
    </source>
</evidence>
<dbReference type="GO" id="GO:0012505">
    <property type="term" value="C:endomembrane system"/>
    <property type="evidence" value="ECO:0007669"/>
    <property type="project" value="UniProtKB-SubCell"/>
</dbReference>
<feature type="transmembrane region" description="Helical" evidence="12">
    <location>
        <begin position="144"/>
        <end position="170"/>
    </location>
</feature>
<organism evidence="13 14">
    <name type="scientific">Drosophila albomicans</name>
    <name type="common">Fruit fly</name>
    <dbReference type="NCBI Taxonomy" id="7291"/>
    <lineage>
        <taxon>Eukaryota</taxon>
        <taxon>Metazoa</taxon>
        <taxon>Ecdysozoa</taxon>
        <taxon>Arthropoda</taxon>
        <taxon>Hexapoda</taxon>
        <taxon>Insecta</taxon>
        <taxon>Pterygota</taxon>
        <taxon>Neoptera</taxon>
        <taxon>Endopterygota</taxon>
        <taxon>Diptera</taxon>
        <taxon>Brachycera</taxon>
        <taxon>Muscomorpha</taxon>
        <taxon>Ephydroidea</taxon>
        <taxon>Drosophilidae</taxon>
        <taxon>Drosophila</taxon>
    </lineage>
</organism>
<dbReference type="GeneID" id="117569427"/>
<comment type="subcellular location">
    <subcellularLocation>
        <location evidence="1">Endomembrane system</location>
        <topology evidence="1">Multi-pass membrane protein</topology>
    </subcellularLocation>
</comment>
<dbReference type="RefSeq" id="XP_034106477.1">
    <property type="nucleotide sequence ID" value="XM_034250586.2"/>
</dbReference>
<keyword evidence="11" id="KW-0407">Ion channel</keyword>
<dbReference type="GO" id="GO:0005267">
    <property type="term" value="F:potassium channel activity"/>
    <property type="evidence" value="ECO:0007669"/>
    <property type="project" value="UniProtKB-KW"/>
</dbReference>
<dbReference type="GO" id="GO:0042802">
    <property type="term" value="F:identical protein binding"/>
    <property type="evidence" value="ECO:0007669"/>
    <property type="project" value="InterPro"/>
</dbReference>
<sequence length="286" mass="32840">MNSPNILRPFSNHFIFRALHYTFIAFQLRDELMRSNPSKQRPRSYLEWQPFVLWLNHVMLTYAGDILVNVMLGSLPLEPLSNVHDVILCTLTWYLIFYSPFDWAHAVARTVAFRMLATPITAISQVVHIDRGIQLAGKMYGNNALVPILIIGTIVGSGAEFLKPVAALLINRCQLTNAAYVKLSTNSKVSFCIALVFVLQLNQSQWLFGLSRRQLHIYVLIVLILFKYLSMACRMDHLIWKLENQLCYAFFGGLSADLAKFFKCPEHFENLFKTAKLQHLLHNHRA</sequence>
<evidence type="ECO:0000256" key="9">
    <source>
        <dbReference type="ARBA" id="ARBA00023065"/>
    </source>
</evidence>
<feature type="transmembrane region" description="Helical" evidence="12">
    <location>
        <begin position="51"/>
        <end position="72"/>
    </location>
</feature>
<dbReference type="GO" id="GO:0016020">
    <property type="term" value="C:membrane"/>
    <property type="evidence" value="ECO:0007669"/>
    <property type="project" value="InterPro"/>
</dbReference>
<keyword evidence="6" id="KW-0631">Potassium channel</keyword>
<dbReference type="PANTHER" id="PTHR12454:SF11">
    <property type="entry name" value="GH25683P"/>
    <property type="match status" value="1"/>
</dbReference>
<keyword evidence="9" id="KW-0406">Ion transport</keyword>
<dbReference type="OrthoDB" id="195817at2759"/>
<dbReference type="AlphaFoldDB" id="A0A6P8YGZ6"/>
<evidence type="ECO:0000256" key="2">
    <source>
        <dbReference type="ARBA" id="ARBA00005766"/>
    </source>
</evidence>
<evidence type="ECO:0000256" key="12">
    <source>
        <dbReference type="SAM" id="Phobius"/>
    </source>
</evidence>
<evidence type="ECO:0000313" key="13">
    <source>
        <dbReference type="Proteomes" id="UP000515160"/>
    </source>
</evidence>
<evidence type="ECO:0000256" key="1">
    <source>
        <dbReference type="ARBA" id="ARBA00004127"/>
    </source>
</evidence>
<evidence type="ECO:0000256" key="5">
    <source>
        <dbReference type="ARBA" id="ARBA00022692"/>
    </source>
</evidence>
<accession>A0A6P8YGZ6</accession>
<keyword evidence="8 12" id="KW-1133">Transmembrane helix</keyword>
<evidence type="ECO:0000256" key="4">
    <source>
        <dbReference type="ARBA" id="ARBA00022538"/>
    </source>
</evidence>
<evidence type="ECO:0000256" key="10">
    <source>
        <dbReference type="ARBA" id="ARBA00023136"/>
    </source>
</evidence>
<gene>
    <name evidence="14" type="primary">LOC117569427</name>
</gene>
<dbReference type="Pfam" id="PF05197">
    <property type="entry name" value="TRIC"/>
    <property type="match status" value="1"/>
</dbReference>
<evidence type="ECO:0000256" key="3">
    <source>
        <dbReference type="ARBA" id="ARBA00022448"/>
    </source>
</evidence>
<dbReference type="PANTHER" id="PTHR12454">
    <property type="entry name" value="TRIMERIC INTRACELLULAR CATION CHANNEL"/>
    <property type="match status" value="1"/>
</dbReference>
<keyword evidence="13" id="KW-1185">Reference proteome</keyword>
<proteinExistence type="inferred from homology"/>
<keyword evidence="5 12" id="KW-0812">Transmembrane</keyword>
<dbReference type="InterPro" id="IPR007866">
    <property type="entry name" value="TRIC_channel"/>
</dbReference>
<keyword evidence="4" id="KW-0633">Potassium transport</keyword>